<dbReference type="EMBL" id="AMZY02000005">
    <property type="protein sequence ID" value="EMS34628.1"/>
    <property type="molecule type" value="Genomic_DNA"/>
</dbReference>
<reference evidence="1" key="1">
    <citation type="submission" date="2013-01" db="EMBL/GenBank/DDBJ databases">
        <title>Genome assembly of Mariniradius saccharolyticus AK6.</title>
        <authorList>
            <person name="Vaidya B."/>
            <person name="Khatri I."/>
            <person name="Tanuku N.R.S."/>
            <person name="Subramanian S."/>
            <person name="Pinnaka A."/>
        </authorList>
    </citation>
    <scope>NUCLEOTIDE SEQUENCE [LARGE SCALE GENOMIC DNA]</scope>
    <source>
        <strain evidence="1">AK6</strain>
    </source>
</reference>
<keyword evidence="2" id="KW-1185">Reference proteome</keyword>
<evidence type="ECO:0000313" key="1">
    <source>
        <dbReference type="EMBL" id="EMS34628.1"/>
    </source>
</evidence>
<comment type="caution">
    <text evidence="1">The sequence shown here is derived from an EMBL/GenBank/DDBJ whole genome shotgun (WGS) entry which is preliminary data.</text>
</comment>
<sequence length="123" mass="14868">MSIIKKEFVRRILKDEAERFEKNQALQMRRVLTFHTGTLERERFFSVTSDDSMDGKLTLKHKAYQRFLDIKKKVRSKNSRRLKQRRLNIHNRFVFGHFFSIANRLMYGFTEEVAEGIKRDLQN</sequence>
<proteinExistence type="predicted"/>
<name>M7XJ87_9BACT</name>
<evidence type="ECO:0000313" key="2">
    <source>
        <dbReference type="Proteomes" id="UP000010953"/>
    </source>
</evidence>
<gene>
    <name evidence="1" type="ORF">C943_03315</name>
</gene>
<organism evidence="1 2">
    <name type="scientific">Mariniradius saccharolyticus AK6</name>
    <dbReference type="NCBI Taxonomy" id="1239962"/>
    <lineage>
        <taxon>Bacteria</taxon>
        <taxon>Pseudomonadati</taxon>
        <taxon>Bacteroidota</taxon>
        <taxon>Cytophagia</taxon>
        <taxon>Cytophagales</taxon>
        <taxon>Cyclobacteriaceae</taxon>
        <taxon>Mariniradius</taxon>
    </lineage>
</organism>
<dbReference type="Proteomes" id="UP000010953">
    <property type="component" value="Unassembled WGS sequence"/>
</dbReference>
<dbReference type="InParanoid" id="M7XJ87"/>
<protein>
    <submittedName>
        <fullName evidence="1">Uncharacterized protein</fullName>
    </submittedName>
</protein>
<accession>M7XJ87</accession>
<dbReference type="RefSeq" id="WP_008624165.1">
    <property type="nucleotide sequence ID" value="NZ_AMZY02000005.1"/>
</dbReference>
<dbReference type="AlphaFoldDB" id="M7XJ87"/>
<dbReference type="OrthoDB" id="1007675at2"/>
<dbReference type="STRING" id="1239962.C943_03315"/>